<keyword evidence="2" id="KW-1185">Reference proteome</keyword>
<gene>
    <name evidence="1" type="ORF">P4R38_16845</name>
</gene>
<accession>A0ABT6CCA9</accession>
<dbReference type="RefSeq" id="WP_277193179.1">
    <property type="nucleotide sequence ID" value="NZ_JAROAV010000044.1"/>
</dbReference>
<evidence type="ECO:0000313" key="1">
    <source>
        <dbReference type="EMBL" id="MDF8265917.1"/>
    </source>
</evidence>
<evidence type="ECO:0000313" key="2">
    <source>
        <dbReference type="Proteomes" id="UP001528912"/>
    </source>
</evidence>
<comment type="caution">
    <text evidence="1">The sequence shown here is derived from an EMBL/GenBank/DDBJ whole genome shotgun (WGS) entry which is preliminary data.</text>
</comment>
<dbReference type="Proteomes" id="UP001528912">
    <property type="component" value="Unassembled WGS sequence"/>
</dbReference>
<proteinExistence type="predicted"/>
<name>A0ABT6CCA9_9MICO</name>
<organism evidence="1 2">
    <name type="scientific">Luteipulveratus flavus</name>
    <dbReference type="NCBI Taxonomy" id="3031728"/>
    <lineage>
        <taxon>Bacteria</taxon>
        <taxon>Bacillati</taxon>
        <taxon>Actinomycetota</taxon>
        <taxon>Actinomycetes</taxon>
        <taxon>Micrococcales</taxon>
        <taxon>Dermacoccaceae</taxon>
        <taxon>Luteipulveratus</taxon>
    </lineage>
</organism>
<protein>
    <submittedName>
        <fullName evidence="1">Uncharacterized protein</fullName>
    </submittedName>
</protein>
<dbReference type="EMBL" id="JAROAV010000044">
    <property type="protein sequence ID" value="MDF8265917.1"/>
    <property type="molecule type" value="Genomic_DNA"/>
</dbReference>
<sequence length="50" mass="5503">MTTLAKAIRSHRETTRNRRAIAEAIANASSPGMRSDLIAAMQRQQDVHVA</sequence>
<reference evidence="1 2" key="1">
    <citation type="submission" date="2023-03" db="EMBL/GenBank/DDBJ databases">
        <title>YIM 133296 draft genome.</title>
        <authorList>
            <person name="Xiong L."/>
        </authorList>
    </citation>
    <scope>NUCLEOTIDE SEQUENCE [LARGE SCALE GENOMIC DNA]</scope>
    <source>
        <strain evidence="1 2">YIM 133296</strain>
    </source>
</reference>